<keyword evidence="1" id="KW-0812">Transmembrane</keyword>
<reference evidence="2 3" key="1">
    <citation type="submission" date="2019-03" db="EMBL/GenBank/DDBJ databases">
        <title>Genomic Encyclopedia of Type Strains, Phase IV (KMG-IV): sequencing the most valuable type-strain genomes for metagenomic binning, comparative biology and taxonomic classification.</title>
        <authorList>
            <person name="Goeker M."/>
        </authorList>
    </citation>
    <scope>NUCLEOTIDE SEQUENCE [LARGE SCALE GENOMIC DNA]</scope>
    <source>
        <strain evidence="2 3">DSM 100433</strain>
    </source>
</reference>
<keyword evidence="1" id="KW-1133">Transmembrane helix</keyword>
<gene>
    <name evidence="2" type="ORF">EDD78_107136</name>
</gene>
<evidence type="ECO:0000313" key="3">
    <source>
        <dbReference type="Proteomes" id="UP000294682"/>
    </source>
</evidence>
<feature type="transmembrane region" description="Helical" evidence="1">
    <location>
        <begin position="37"/>
        <end position="56"/>
    </location>
</feature>
<sequence>MKLKKLIAPIIITAVLTLYFLGFVAACFLIAMPFWIKALGCLIPLALAGVSIYVLIERIHEVRSGEEDDLSHY</sequence>
<proteinExistence type="predicted"/>
<dbReference type="Proteomes" id="UP000294682">
    <property type="component" value="Unassembled WGS sequence"/>
</dbReference>
<dbReference type="RefSeq" id="WP_079699987.1">
    <property type="nucleotide sequence ID" value="NZ_JADNAH010000035.1"/>
</dbReference>
<protein>
    <submittedName>
        <fullName evidence="2">Uncharacterized protein</fullName>
    </submittedName>
</protein>
<evidence type="ECO:0000256" key="1">
    <source>
        <dbReference type="SAM" id="Phobius"/>
    </source>
</evidence>
<dbReference type="PROSITE" id="PS51257">
    <property type="entry name" value="PROKAR_LIPOPROTEIN"/>
    <property type="match status" value="1"/>
</dbReference>
<feature type="transmembrane region" description="Helical" evidence="1">
    <location>
        <begin position="7"/>
        <end position="31"/>
    </location>
</feature>
<dbReference type="EMBL" id="SLUK01000007">
    <property type="protein sequence ID" value="TCL43033.1"/>
    <property type="molecule type" value="Genomic_DNA"/>
</dbReference>
<evidence type="ECO:0000313" key="2">
    <source>
        <dbReference type="EMBL" id="TCL43033.1"/>
    </source>
</evidence>
<accession>A0A9X8UIL4</accession>
<name>A0A9X8UIL4_9FIRM</name>
<comment type="caution">
    <text evidence="2">The sequence shown here is derived from an EMBL/GenBank/DDBJ whole genome shotgun (WGS) entry which is preliminary data.</text>
</comment>
<dbReference type="OrthoDB" id="1650720at2"/>
<dbReference type="AlphaFoldDB" id="A0A9X8UIL4"/>
<keyword evidence="3" id="KW-1185">Reference proteome</keyword>
<organism evidence="2 3">
    <name type="scientific">Harryflintia acetispora</name>
    <dbReference type="NCBI Taxonomy" id="1849041"/>
    <lineage>
        <taxon>Bacteria</taxon>
        <taxon>Bacillati</taxon>
        <taxon>Bacillota</taxon>
        <taxon>Clostridia</taxon>
        <taxon>Eubacteriales</taxon>
        <taxon>Oscillospiraceae</taxon>
        <taxon>Harryflintia</taxon>
    </lineage>
</organism>
<keyword evidence="1" id="KW-0472">Membrane</keyword>